<reference evidence="2" key="1">
    <citation type="journal article" date="2020" name="Nature">
        <title>Giant virus diversity and host interactions through global metagenomics.</title>
        <authorList>
            <person name="Schulz F."/>
            <person name="Roux S."/>
            <person name="Paez-Espino D."/>
            <person name="Jungbluth S."/>
            <person name="Walsh D.A."/>
            <person name="Denef V.J."/>
            <person name="McMahon K.D."/>
            <person name="Konstantinidis K.T."/>
            <person name="Eloe-Fadrosh E.A."/>
            <person name="Kyrpides N.C."/>
            <person name="Woyke T."/>
        </authorList>
    </citation>
    <scope>NUCLEOTIDE SEQUENCE</scope>
    <source>
        <strain evidence="2">GVMAG-M-3300023184-165</strain>
    </source>
</reference>
<evidence type="ECO:0000256" key="1">
    <source>
        <dbReference type="SAM" id="Phobius"/>
    </source>
</evidence>
<keyword evidence="1" id="KW-0472">Membrane</keyword>
<dbReference type="Gene3D" id="2.60.120.200">
    <property type="match status" value="1"/>
</dbReference>
<protein>
    <submittedName>
        <fullName evidence="2">Uncharacterized protein</fullName>
    </submittedName>
</protein>
<evidence type="ECO:0000313" key="2">
    <source>
        <dbReference type="EMBL" id="QHT82939.1"/>
    </source>
</evidence>
<dbReference type="InterPro" id="IPR013320">
    <property type="entry name" value="ConA-like_dom_sf"/>
</dbReference>
<accession>A0A6C0HR08</accession>
<keyword evidence="1" id="KW-1133">Transmembrane helix</keyword>
<keyword evidence="1" id="KW-0812">Transmembrane</keyword>
<sequence>MDIKNVLLIIIIVVLLYVVIRYIFSDSSTLSSLSSGTTMQTIAAKSLTTGSVANSSNFTYSIWFYVNDWNYKYGENKVLFGRMGGLTDTTSVSVSGVSGKNPCPTVVLGSIENNLSIMLTCYPGSDSALSSDSVKASDGSIIHTCSVTNVPIQKWVNLLISTYGRTLDVYLDGKLVKTCVLPGVAKINQNADVYVTPAGGFAGWTSKFQYFPNSTNPQTAWNIYQKGYGKNWLSNLFGKYQVKVTFSNNGTDTGGFTI</sequence>
<organism evidence="2">
    <name type="scientific">viral metagenome</name>
    <dbReference type="NCBI Taxonomy" id="1070528"/>
    <lineage>
        <taxon>unclassified sequences</taxon>
        <taxon>metagenomes</taxon>
        <taxon>organismal metagenomes</taxon>
    </lineage>
</organism>
<feature type="transmembrane region" description="Helical" evidence="1">
    <location>
        <begin position="6"/>
        <end position="24"/>
    </location>
</feature>
<dbReference type="SUPFAM" id="SSF49899">
    <property type="entry name" value="Concanavalin A-like lectins/glucanases"/>
    <property type="match status" value="1"/>
</dbReference>
<dbReference type="AlphaFoldDB" id="A0A6C0HR08"/>
<name>A0A6C0HR08_9ZZZZ</name>
<proteinExistence type="predicted"/>
<dbReference type="EMBL" id="MN740004">
    <property type="protein sequence ID" value="QHT82939.1"/>
    <property type="molecule type" value="Genomic_DNA"/>
</dbReference>